<dbReference type="PANTHER" id="PTHR30612">
    <property type="entry name" value="SECA INNER MEMBRANE COMPONENT OF SEC PROTEIN SECRETION SYSTEM"/>
    <property type="match status" value="1"/>
</dbReference>
<accession>A0A1G1UZW1</accession>
<name>A0A1G1UZW1_9BACT</name>
<dbReference type="GO" id="GO:0005524">
    <property type="term" value="F:ATP binding"/>
    <property type="evidence" value="ECO:0007669"/>
    <property type="project" value="UniProtKB-UniRule"/>
</dbReference>
<dbReference type="GO" id="GO:0043952">
    <property type="term" value="P:protein transport by the Sec complex"/>
    <property type="evidence" value="ECO:0007669"/>
    <property type="project" value="UniProtKB-ARBA"/>
</dbReference>
<dbReference type="PANTHER" id="PTHR30612:SF0">
    <property type="entry name" value="CHLOROPLAST PROTEIN-TRANSPORTING ATPASE"/>
    <property type="match status" value="1"/>
</dbReference>
<comment type="catalytic activity">
    <reaction evidence="12">
        <text>ATP + H2O + cellular proteinSide 1 = ADP + phosphate + cellular proteinSide 2.</text>
        <dbReference type="EC" id="7.4.2.8"/>
    </reaction>
</comment>
<dbReference type="SUPFAM" id="SSF52540">
    <property type="entry name" value="P-loop containing nucleoside triphosphate hydrolases"/>
    <property type="match status" value="2"/>
</dbReference>
<dbReference type="CDD" id="cd18803">
    <property type="entry name" value="SF2_C_secA"/>
    <property type="match status" value="1"/>
</dbReference>
<evidence type="ECO:0000259" key="16">
    <source>
        <dbReference type="PROSITE" id="PS51196"/>
    </source>
</evidence>
<evidence type="ECO:0000256" key="4">
    <source>
        <dbReference type="ARBA" id="ARBA00022475"/>
    </source>
</evidence>
<evidence type="ECO:0000256" key="2">
    <source>
        <dbReference type="ARBA" id="ARBA00007650"/>
    </source>
</evidence>
<comment type="subunit">
    <text evidence="12">Monomer and homodimer. Part of the essential Sec protein translocation apparatus which comprises SecA, SecYEG and auxiliary proteins SecDF. Other proteins may also be involved.</text>
</comment>
<dbReference type="InterPro" id="IPR036266">
    <property type="entry name" value="SecA_Wing/Scaffold_sf"/>
</dbReference>
<comment type="similarity">
    <text evidence="2 12 13">Belongs to the SecA family.</text>
</comment>
<evidence type="ECO:0000256" key="13">
    <source>
        <dbReference type="RuleBase" id="RU003874"/>
    </source>
</evidence>
<keyword evidence="3 12" id="KW-0813">Transport</keyword>
<dbReference type="EC" id="7.4.2.8" evidence="12"/>
<keyword evidence="5 12" id="KW-0963">Cytoplasm</keyword>
<dbReference type="InterPro" id="IPR036670">
    <property type="entry name" value="SecA_X-link_sf"/>
</dbReference>
<evidence type="ECO:0000256" key="3">
    <source>
        <dbReference type="ARBA" id="ARBA00022448"/>
    </source>
</evidence>
<evidence type="ECO:0000256" key="5">
    <source>
        <dbReference type="ARBA" id="ARBA00022490"/>
    </source>
</evidence>
<dbReference type="SUPFAM" id="SSF81767">
    <property type="entry name" value="Pre-protein crosslinking domain of SecA"/>
    <property type="match status" value="1"/>
</dbReference>
<dbReference type="Proteomes" id="UP000177967">
    <property type="component" value="Unassembled WGS sequence"/>
</dbReference>
<dbReference type="PROSITE" id="PS51194">
    <property type="entry name" value="HELICASE_CTER"/>
    <property type="match status" value="1"/>
</dbReference>
<dbReference type="CDD" id="cd17928">
    <property type="entry name" value="DEXDc_SecA"/>
    <property type="match status" value="1"/>
</dbReference>
<dbReference type="GO" id="GO:0008564">
    <property type="term" value="F:protein-exporting ATPase activity"/>
    <property type="evidence" value="ECO:0007669"/>
    <property type="project" value="UniProtKB-EC"/>
</dbReference>
<keyword evidence="9 12" id="KW-1278">Translocase</keyword>
<feature type="domain" description="Helicase ATP-binding" evidence="14">
    <location>
        <begin position="87"/>
        <end position="267"/>
    </location>
</feature>
<keyword evidence="10 12" id="KW-0811">Translocation</keyword>
<comment type="caution">
    <text evidence="17">The sequence shown here is derived from an EMBL/GenBank/DDBJ whole genome shotgun (WGS) entry which is preliminary data.</text>
</comment>
<keyword evidence="4 12" id="KW-1003">Cell membrane</keyword>
<reference evidence="17 18" key="1">
    <citation type="journal article" date="2016" name="Nat. Commun.">
        <title>Thousands of microbial genomes shed light on interconnected biogeochemical processes in an aquifer system.</title>
        <authorList>
            <person name="Anantharaman K."/>
            <person name="Brown C.T."/>
            <person name="Hug L.A."/>
            <person name="Sharon I."/>
            <person name="Castelle C.J."/>
            <person name="Probst A.J."/>
            <person name="Thomas B.C."/>
            <person name="Singh A."/>
            <person name="Wilkins M.J."/>
            <person name="Karaoz U."/>
            <person name="Brodie E.L."/>
            <person name="Williams K.H."/>
            <person name="Hubbard S.S."/>
            <person name="Banfield J.F."/>
        </authorList>
    </citation>
    <scope>NUCLEOTIDE SEQUENCE [LARGE SCALE GENOMIC DNA]</scope>
</reference>
<dbReference type="PROSITE" id="PS51196">
    <property type="entry name" value="SECA_MOTOR_DEAD"/>
    <property type="match status" value="1"/>
</dbReference>
<gene>
    <name evidence="12" type="primary">secA</name>
    <name evidence="17" type="ORF">A2782_04180</name>
</gene>
<feature type="domain" description="Helicase C-terminal" evidence="15">
    <location>
        <begin position="431"/>
        <end position="623"/>
    </location>
</feature>
<organism evidence="17 18">
    <name type="scientific">Candidatus Blackburnbacteria bacterium RIFCSPHIGHO2_01_FULL_43_15b</name>
    <dbReference type="NCBI Taxonomy" id="1797513"/>
    <lineage>
        <taxon>Bacteria</taxon>
        <taxon>Candidatus Blackburniibacteriota</taxon>
    </lineage>
</organism>
<dbReference type="Pfam" id="PF07517">
    <property type="entry name" value="SecA_DEAD"/>
    <property type="match status" value="1"/>
</dbReference>
<evidence type="ECO:0000259" key="15">
    <source>
        <dbReference type="PROSITE" id="PS51194"/>
    </source>
</evidence>
<evidence type="ECO:0000256" key="10">
    <source>
        <dbReference type="ARBA" id="ARBA00023010"/>
    </source>
</evidence>
<dbReference type="GO" id="GO:0017038">
    <property type="term" value="P:protein import"/>
    <property type="evidence" value="ECO:0007669"/>
    <property type="project" value="InterPro"/>
</dbReference>
<dbReference type="InterPro" id="IPR020937">
    <property type="entry name" value="SecA_CS"/>
</dbReference>
<dbReference type="NCBIfam" id="NF009538">
    <property type="entry name" value="PRK12904.1"/>
    <property type="match status" value="1"/>
</dbReference>
<evidence type="ECO:0000256" key="6">
    <source>
        <dbReference type="ARBA" id="ARBA00022741"/>
    </source>
</evidence>
<protein>
    <recommendedName>
        <fullName evidence="12 13">Protein translocase subunit SecA</fullName>
        <ecNumber evidence="12">7.4.2.8</ecNumber>
    </recommendedName>
</protein>
<dbReference type="InterPro" id="IPR027417">
    <property type="entry name" value="P-loop_NTPase"/>
</dbReference>
<dbReference type="AlphaFoldDB" id="A0A1G1UZW1"/>
<dbReference type="PROSITE" id="PS51192">
    <property type="entry name" value="HELICASE_ATP_BIND_1"/>
    <property type="match status" value="1"/>
</dbReference>
<evidence type="ECO:0000256" key="11">
    <source>
        <dbReference type="ARBA" id="ARBA00023136"/>
    </source>
</evidence>
<dbReference type="STRING" id="1797513.A2782_04180"/>
<keyword evidence="8 12" id="KW-0653">Protein transport</keyword>
<feature type="binding site" evidence="12">
    <location>
        <position position="85"/>
    </location>
    <ligand>
        <name>ATP</name>
        <dbReference type="ChEBI" id="CHEBI:30616"/>
    </ligand>
</feature>
<evidence type="ECO:0000313" key="18">
    <source>
        <dbReference type="Proteomes" id="UP000177967"/>
    </source>
</evidence>
<feature type="domain" description="SecA family profile" evidence="16">
    <location>
        <begin position="1"/>
        <end position="619"/>
    </location>
</feature>
<dbReference type="InterPro" id="IPR011116">
    <property type="entry name" value="SecA_Wing/Scaffold"/>
</dbReference>
<proteinExistence type="inferred from homology"/>
<sequence length="920" mass="103835">MLGNLFGFLDANKRDIDRFGELVAKINSLGPEVKKLKDQDFAKKTKEFRERVSKGETLEGILPEAFAVGREAVWRSLAKHPYDVQLVAGIALSEGRIAEQKTGEGKTLSAVLPLYLHSLTGKSTQLVTVNDYLARVGAGWNAPAFRLLGLSVGVIIQEGKSFVYDPEYLDDTHGDERLSHLKPVERKAAYDCDVLYGTNNEFGFDYLRDNMVSDISEMVQRGHYFAIVDEADSVLIDEARTPLIISAPDMEPTDKYYKFAQYIQVLNETNDYVVDEKLKTAILTEAGIAKIEKILGVDNLYEKDFDVIHHVENALRARTLYLKDRDYIVKDNQVIIVDEFTGRLMFGRRWSDGLHQAVEAKEGVTIQQESKTLATISFQNYFRMYKKLAGMTGTALTEAEEFHKIYSLEVLAIPTYRPVVRKDLPDVIYKTVDAKYEAIAQEVEAMSKSGRPVLIGTTSIEKNEILDKLLSKKKVKHNLLNAKNHEKEAFIIAEAGEPGAVTVATNMAGRGVDIILGGAQPDIPLSMDPDKYKNTKEYELWGEKHKKVVEAGGLHVIGTERHESRRIDNQLRGRAGRLGDPGSTRFYLSLEDDLMRIFGGERIASIMTTLQIPEDQPIENRLISRAIEQAQGKVESFHFDARKRVVEYDDVANQQREIIYKLRKQVLENKDLKERIREKLEEQIEGILTLTFDTGEEPDYQRLITNVVEIIPFDSASQEQLLQQVKLGKDKEDIRGLLLHLVEQSYATREKQLGRELMGQVERYAYLSSIDNLWVEHLTNLDDLREGVGLRSYGQKDPLVEFKNEAFQLFDKLMSDLEANMTKRIFRIVPAGVPVPTLDVSHATTNEDTTDEEGLIDTQPLSNLTETAVTRAAKALGGKKTGNGKSVLGRNDPCWCGKKDASGKSVKWKKCHYPQLPNKQ</sequence>
<dbReference type="GO" id="GO:0005829">
    <property type="term" value="C:cytosol"/>
    <property type="evidence" value="ECO:0007669"/>
    <property type="project" value="TreeGrafter"/>
</dbReference>
<dbReference type="Pfam" id="PF07516">
    <property type="entry name" value="SecA_SW"/>
    <property type="match status" value="1"/>
</dbReference>
<dbReference type="InterPro" id="IPR011115">
    <property type="entry name" value="SecA_DEAD"/>
</dbReference>
<dbReference type="Gene3D" id="3.90.1440.10">
    <property type="entry name" value="SecA, preprotein cross-linking domain"/>
    <property type="match status" value="1"/>
</dbReference>
<dbReference type="NCBIfam" id="TIGR00963">
    <property type="entry name" value="secA"/>
    <property type="match status" value="1"/>
</dbReference>
<feature type="binding site" evidence="12">
    <location>
        <position position="513"/>
    </location>
    <ligand>
        <name>ATP</name>
        <dbReference type="ChEBI" id="CHEBI:30616"/>
    </ligand>
</feature>
<evidence type="ECO:0000313" key="17">
    <source>
        <dbReference type="EMBL" id="OGY08687.1"/>
    </source>
</evidence>
<keyword evidence="6 12" id="KW-0547">Nucleotide-binding</keyword>
<dbReference type="Pfam" id="PF01043">
    <property type="entry name" value="SecA_PP_bind"/>
    <property type="match status" value="1"/>
</dbReference>
<dbReference type="GO" id="GO:0031522">
    <property type="term" value="C:cell envelope Sec protein transport complex"/>
    <property type="evidence" value="ECO:0007669"/>
    <property type="project" value="TreeGrafter"/>
</dbReference>
<dbReference type="EMBL" id="MHBW01000023">
    <property type="protein sequence ID" value="OGY08687.1"/>
    <property type="molecule type" value="Genomic_DNA"/>
</dbReference>
<comment type="subcellular location">
    <subcellularLocation>
        <location evidence="12">Cell membrane</location>
        <topology evidence="12">Peripheral membrane protein</topology>
        <orientation evidence="12">Cytoplasmic side</orientation>
    </subcellularLocation>
    <subcellularLocation>
        <location evidence="12">Cytoplasm</location>
    </subcellularLocation>
    <subcellularLocation>
        <location evidence="1">Membrane</location>
        <topology evidence="1">Peripheral membrane protein</topology>
    </subcellularLocation>
    <text evidence="12">Distribution is 50-50.</text>
</comment>
<feature type="binding site" evidence="12">
    <location>
        <begin position="103"/>
        <end position="107"/>
    </location>
    <ligand>
        <name>ATP</name>
        <dbReference type="ChEBI" id="CHEBI:30616"/>
    </ligand>
</feature>
<dbReference type="SUPFAM" id="SSF81886">
    <property type="entry name" value="Helical scaffold and wing domains of SecA"/>
    <property type="match status" value="1"/>
</dbReference>
<dbReference type="Gene3D" id="3.40.50.300">
    <property type="entry name" value="P-loop containing nucleotide triphosphate hydrolases"/>
    <property type="match status" value="2"/>
</dbReference>
<dbReference type="InterPro" id="IPR000185">
    <property type="entry name" value="SecA"/>
</dbReference>
<dbReference type="InterPro" id="IPR014001">
    <property type="entry name" value="Helicase_ATP-bd"/>
</dbReference>
<dbReference type="FunFam" id="3.40.50.300:FF:000113">
    <property type="entry name" value="Preprotein translocase subunit SecA"/>
    <property type="match status" value="1"/>
</dbReference>
<dbReference type="Gene3D" id="1.10.3060.10">
    <property type="entry name" value="Helical scaffold and wing domains of SecA"/>
    <property type="match status" value="1"/>
</dbReference>
<dbReference type="HAMAP" id="MF_01382">
    <property type="entry name" value="SecA"/>
    <property type="match status" value="1"/>
</dbReference>
<evidence type="ECO:0000256" key="9">
    <source>
        <dbReference type="ARBA" id="ARBA00022967"/>
    </source>
</evidence>
<comment type="function">
    <text evidence="12">Part of the Sec protein translocase complex. Interacts with the SecYEG preprotein conducting channel. Has a central role in coupling the hydrolysis of ATP to the transfer of proteins into and across the cell membrane, serving as an ATP-driven molecular motor driving the stepwise translocation of polypeptide chains across the membrane.</text>
</comment>
<dbReference type="SMART" id="SM00957">
    <property type="entry name" value="SecA_DEAD"/>
    <property type="match status" value="1"/>
</dbReference>
<dbReference type="GO" id="GO:0006605">
    <property type="term" value="P:protein targeting"/>
    <property type="evidence" value="ECO:0007669"/>
    <property type="project" value="UniProtKB-UniRule"/>
</dbReference>
<dbReference type="InterPro" id="IPR014018">
    <property type="entry name" value="SecA_motor_DEAD"/>
</dbReference>
<dbReference type="InterPro" id="IPR044722">
    <property type="entry name" value="SecA_SF2_C"/>
</dbReference>
<dbReference type="Pfam" id="PF21090">
    <property type="entry name" value="P-loop_SecA"/>
    <property type="match status" value="1"/>
</dbReference>
<evidence type="ECO:0000256" key="12">
    <source>
        <dbReference type="HAMAP-Rule" id="MF_01382"/>
    </source>
</evidence>
<dbReference type="PROSITE" id="PS01312">
    <property type="entry name" value="SECA"/>
    <property type="match status" value="1"/>
</dbReference>
<evidence type="ECO:0000256" key="1">
    <source>
        <dbReference type="ARBA" id="ARBA00004170"/>
    </source>
</evidence>
<dbReference type="InterPro" id="IPR011130">
    <property type="entry name" value="SecA_preprotein_X-link_dom"/>
</dbReference>
<dbReference type="PRINTS" id="PR00906">
    <property type="entry name" value="SECA"/>
</dbReference>
<dbReference type="GO" id="GO:0005886">
    <property type="term" value="C:plasma membrane"/>
    <property type="evidence" value="ECO:0007669"/>
    <property type="project" value="UniProtKB-SubCell"/>
</dbReference>
<dbReference type="FunFam" id="3.90.1440.10:FF:000003">
    <property type="entry name" value="Preprotein translocase SecA subunit"/>
    <property type="match status" value="1"/>
</dbReference>
<dbReference type="GO" id="GO:0065002">
    <property type="term" value="P:intracellular protein transmembrane transport"/>
    <property type="evidence" value="ECO:0007669"/>
    <property type="project" value="UniProtKB-UniRule"/>
</dbReference>
<keyword evidence="11 12" id="KW-0472">Membrane</keyword>
<evidence type="ECO:0000256" key="8">
    <source>
        <dbReference type="ARBA" id="ARBA00022927"/>
    </source>
</evidence>
<dbReference type="InterPro" id="IPR001650">
    <property type="entry name" value="Helicase_C-like"/>
</dbReference>
<keyword evidence="7 12" id="KW-0067">ATP-binding</keyword>
<evidence type="ECO:0000256" key="7">
    <source>
        <dbReference type="ARBA" id="ARBA00022840"/>
    </source>
</evidence>
<dbReference type="SMART" id="SM00958">
    <property type="entry name" value="SecA_PP_bind"/>
    <property type="match status" value="1"/>
</dbReference>
<evidence type="ECO:0000259" key="14">
    <source>
        <dbReference type="PROSITE" id="PS51192"/>
    </source>
</evidence>